<gene>
    <name evidence="7" type="ORF">EV698_1477</name>
</gene>
<keyword evidence="4" id="KW-0862">Zinc</keyword>
<evidence type="ECO:0000256" key="4">
    <source>
        <dbReference type="ARBA" id="ARBA00022833"/>
    </source>
</evidence>
<dbReference type="PANTHER" id="PTHR35005:SF1">
    <property type="entry name" value="2-AMINO-5-FORMYLAMINO-6-RIBOSYLAMINOPYRIMIDIN-4(3H)-ONE 5'-MONOPHOSPHATE DEFORMYLASE"/>
    <property type="match status" value="1"/>
</dbReference>
<evidence type="ECO:0000256" key="2">
    <source>
        <dbReference type="ARBA" id="ARBA00022723"/>
    </source>
</evidence>
<evidence type="ECO:0000256" key="5">
    <source>
        <dbReference type="ARBA" id="ARBA00024029"/>
    </source>
</evidence>
<dbReference type="Pfam" id="PF02633">
    <property type="entry name" value="Creatininase"/>
    <property type="match status" value="1"/>
</dbReference>
<reference evidence="7 8" key="1">
    <citation type="submission" date="2019-02" db="EMBL/GenBank/DDBJ databases">
        <title>Genomic Encyclopedia of Type Strains, Phase IV (KMG-IV): sequencing the most valuable type-strain genomes for metagenomic binning, comparative biology and taxonomic classification.</title>
        <authorList>
            <person name="Goeker M."/>
        </authorList>
    </citation>
    <scope>NUCLEOTIDE SEQUENCE [LARGE SCALE GENOMIC DNA]</scope>
    <source>
        <strain evidence="7 8">DSM 21056</strain>
    </source>
</reference>
<dbReference type="OrthoDB" id="9801445at2"/>
<comment type="caution">
    <text evidence="7">The sequence shown here is derived from an EMBL/GenBank/DDBJ whole genome shotgun (WGS) entry which is preliminary data.</text>
</comment>
<dbReference type="Gene3D" id="3.40.50.10310">
    <property type="entry name" value="Creatininase"/>
    <property type="match status" value="1"/>
</dbReference>
<dbReference type="Proteomes" id="UP000292298">
    <property type="component" value="Unassembled WGS sequence"/>
</dbReference>
<evidence type="ECO:0000313" key="8">
    <source>
        <dbReference type="Proteomes" id="UP000292298"/>
    </source>
</evidence>
<evidence type="ECO:0000313" key="7">
    <source>
        <dbReference type="EMBL" id="RZU99196.1"/>
    </source>
</evidence>
<comment type="cofactor">
    <cofactor evidence="1">
        <name>Zn(2+)</name>
        <dbReference type="ChEBI" id="CHEBI:29105"/>
    </cofactor>
</comment>
<dbReference type="PANTHER" id="PTHR35005">
    <property type="entry name" value="3-DEHYDRO-SCYLLO-INOSOSE HYDROLASE"/>
    <property type="match status" value="1"/>
</dbReference>
<keyword evidence="8" id="KW-1185">Reference proteome</keyword>
<accession>A0A4Q8D1F5</accession>
<dbReference type="AlphaFoldDB" id="A0A4Q8D1F5"/>
<evidence type="ECO:0000256" key="3">
    <source>
        <dbReference type="ARBA" id="ARBA00022801"/>
    </source>
</evidence>
<evidence type="ECO:0000256" key="6">
    <source>
        <dbReference type="SAM" id="MobiDB-lite"/>
    </source>
</evidence>
<sequence length="277" mass="30136">MLQTTGYFGVGGGLAGRQPVLWERMTWKSIQAMHARGERLVALPVGATEQHGPHLPLSTDTAIASAVCGYASALTGVPVLPAISYAVSVGHTQHWPGTVSLTHETLALSIREAYEWIHSAGFDRILIVNSHFGNAATLQVAIDRLRYEYGEKLQIGLVETYFVTDQVKEYFLSDGDDIHANRAETDLMLHIDPDACVMEAVEDDEDRTAGTVFSYVVPRTSRNGVTGRPSLGNADRGAELLEEMGQGLASILETARTEEAPLQWSSQQGNQQGTTQR</sequence>
<feature type="compositionally biased region" description="Low complexity" evidence="6">
    <location>
        <begin position="263"/>
        <end position="277"/>
    </location>
</feature>
<feature type="region of interest" description="Disordered" evidence="6">
    <location>
        <begin position="249"/>
        <end position="277"/>
    </location>
</feature>
<dbReference type="RefSeq" id="WP_130503445.1">
    <property type="nucleotide sequence ID" value="NZ_SHLI01000001.1"/>
</dbReference>
<dbReference type="GO" id="GO:0046872">
    <property type="term" value="F:metal ion binding"/>
    <property type="evidence" value="ECO:0007669"/>
    <property type="project" value="UniProtKB-KW"/>
</dbReference>
<organism evidence="7 8">
    <name type="scientific">Spiribacter vilamensis</name>
    <dbReference type="NCBI Taxonomy" id="531306"/>
    <lineage>
        <taxon>Bacteria</taxon>
        <taxon>Pseudomonadati</taxon>
        <taxon>Pseudomonadota</taxon>
        <taxon>Gammaproteobacteria</taxon>
        <taxon>Chromatiales</taxon>
        <taxon>Ectothiorhodospiraceae</taxon>
        <taxon>Spiribacter</taxon>
    </lineage>
</organism>
<protein>
    <submittedName>
        <fullName evidence="7">Creatinine amidohydrolase</fullName>
    </submittedName>
</protein>
<dbReference type="SUPFAM" id="SSF102215">
    <property type="entry name" value="Creatininase"/>
    <property type="match status" value="1"/>
</dbReference>
<dbReference type="InterPro" id="IPR024087">
    <property type="entry name" value="Creatininase-like_sf"/>
</dbReference>
<dbReference type="GO" id="GO:0009231">
    <property type="term" value="P:riboflavin biosynthetic process"/>
    <property type="evidence" value="ECO:0007669"/>
    <property type="project" value="TreeGrafter"/>
</dbReference>
<keyword evidence="3 7" id="KW-0378">Hydrolase</keyword>
<name>A0A4Q8D1F5_9GAMM</name>
<keyword evidence="2" id="KW-0479">Metal-binding</keyword>
<dbReference type="EMBL" id="SHLI01000001">
    <property type="protein sequence ID" value="RZU99196.1"/>
    <property type="molecule type" value="Genomic_DNA"/>
</dbReference>
<proteinExistence type="inferred from homology"/>
<comment type="similarity">
    <text evidence="5">Belongs to the creatininase superfamily.</text>
</comment>
<evidence type="ECO:0000256" key="1">
    <source>
        <dbReference type="ARBA" id="ARBA00001947"/>
    </source>
</evidence>
<dbReference type="GO" id="GO:0016811">
    <property type="term" value="F:hydrolase activity, acting on carbon-nitrogen (but not peptide) bonds, in linear amides"/>
    <property type="evidence" value="ECO:0007669"/>
    <property type="project" value="TreeGrafter"/>
</dbReference>
<dbReference type="InterPro" id="IPR003785">
    <property type="entry name" value="Creatininase/forma_Hydrolase"/>
</dbReference>